<keyword evidence="4" id="KW-1185">Reference proteome</keyword>
<feature type="region of interest" description="Disordered" evidence="1">
    <location>
        <begin position="236"/>
        <end position="255"/>
    </location>
</feature>
<protein>
    <recommendedName>
        <fullName evidence="2">Clr5 domain-containing protein</fullName>
    </recommendedName>
</protein>
<evidence type="ECO:0000313" key="4">
    <source>
        <dbReference type="Proteomes" id="UP001433268"/>
    </source>
</evidence>
<gene>
    <name evidence="3" type="ORF">PG997_006688</name>
</gene>
<feature type="region of interest" description="Disordered" evidence="1">
    <location>
        <begin position="281"/>
        <end position="303"/>
    </location>
</feature>
<proteinExistence type="predicted"/>
<dbReference type="RefSeq" id="XP_066669926.1">
    <property type="nucleotide sequence ID" value="XM_066811003.1"/>
</dbReference>
<comment type="caution">
    <text evidence="3">The sequence shown here is derived from an EMBL/GenBank/DDBJ whole genome shotgun (WGS) entry which is preliminary data.</text>
</comment>
<sequence length="677" mass="75593">MDPTGSNEHDRRYLQIKFSQRWDYHRDTIRKMYIDDGLSTKHIALKMKEEYMFDADVRQYKYHISKWGLNKNISSTAKEQAIKALEKRQRKGTATGEAMSRVEPKLSSDAIIFARSDFPTQVHSAMLDAIDHQSPAGLTPSAISVLSPPQMPPGSSPATVLPLNNAPTPTTIAIRDRTWNDRATSLLEGRISIAWLDQFWHFSFKTFKHWGKGPRYWTATMLQFDDLLNMAPSPNTPGAITSSHEHASSVYSASPKGHGHLQPAALCRWSFHLTDEAIFDDEARSPPTEPSDQYDANNPDGWPSWPMESPPANPVTYLQEALRTNAFSNIEDDQLPLSSTQVAKAAAQSPEELLIESVGFAIMARNVELLGDILRRNASSDDFKLRKLYPFHLAASYLDGARSCCSIMNTLVCDTTAHNKINSLFINNLGHTVLDALMMTILKAHSSCSPEVVDGEFRGQQQFAGAEVDPCGRWDADSPCLRHSNASSRDHIPHSWKHMFCHTSVQAICHSITSVYQSSGAPDIGTRSGLFVISCGHCGNRLEPLPLHTLVLTTLFLAQNSCEGETLFGSLACLALLGVDDGEECTHQALDPLQLALCVPQSVSTTWSKEVQLGWAVFITVLQRAQQNEWESEELSEYQKEEHEQYLEEVRKCHKAHRWGEIPTAEDACAFYFSNMD</sequence>
<feature type="domain" description="Clr5" evidence="2">
    <location>
        <begin position="20"/>
        <end position="71"/>
    </location>
</feature>
<reference evidence="3 4" key="1">
    <citation type="submission" date="2023-01" db="EMBL/GenBank/DDBJ databases">
        <title>Analysis of 21 Apiospora genomes using comparative genomics revels a genus with tremendous synthesis potential of carbohydrate active enzymes and secondary metabolites.</title>
        <authorList>
            <person name="Sorensen T."/>
        </authorList>
    </citation>
    <scope>NUCLEOTIDE SEQUENCE [LARGE SCALE GENOMIC DNA]</scope>
    <source>
        <strain evidence="3 4">CBS 114990</strain>
    </source>
</reference>
<organism evidence="3 4">
    <name type="scientific">Apiospora hydei</name>
    <dbReference type="NCBI Taxonomy" id="1337664"/>
    <lineage>
        <taxon>Eukaryota</taxon>
        <taxon>Fungi</taxon>
        <taxon>Dikarya</taxon>
        <taxon>Ascomycota</taxon>
        <taxon>Pezizomycotina</taxon>
        <taxon>Sordariomycetes</taxon>
        <taxon>Xylariomycetidae</taxon>
        <taxon>Amphisphaeriales</taxon>
        <taxon>Apiosporaceae</taxon>
        <taxon>Apiospora</taxon>
    </lineage>
</organism>
<dbReference type="PANTHER" id="PTHR38788">
    <property type="entry name" value="CLR5 DOMAIN-CONTAINING PROTEIN"/>
    <property type="match status" value="1"/>
</dbReference>
<dbReference type="PANTHER" id="PTHR38788:SF3">
    <property type="entry name" value="CLR5 DOMAIN-CONTAINING PROTEIN"/>
    <property type="match status" value="1"/>
</dbReference>
<evidence type="ECO:0000256" key="1">
    <source>
        <dbReference type="SAM" id="MobiDB-lite"/>
    </source>
</evidence>
<evidence type="ECO:0000259" key="2">
    <source>
        <dbReference type="Pfam" id="PF14420"/>
    </source>
</evidence>
<dbReference type="EMBL" id="JAQQWN010000005">
    <property type="protein sequence ID" value="KAK8085417.1"/>
    <property type="molecule type" value="Genomic_DNA"/>
</dbReference>
<evidence type="ECO:0000313" key="3">
    <source>
        <dbReference type="EMBL" id="KAK8085417.1"/>
    </source>
</evidence>
<dbReference type="InterPro" id="IPR025676">
    <property type="entry name" value="Clr5_dom"/>
</dbReference>
<name>A0ABR1WQV7_9PEZI</name>
<dbReference type="Proteomes" id="UP001433268">
    <property type="component" value="Unassembled WGS sequence"/>
</dbReference>
<accession>A0ABR1WQV7</accession>
<dbReference type="GeneID" id="92044063"/>
<dbReference type="Pfam" id="PF14420">
    <property type="entry name" value="Clr5"/>
    <property type="match status" value="1"/>
</dbReference>